<evidence type="ECO:0000256" key="5">
    <source>
        <dbReference type="ARBA" id="ARBA00023317"/>
    </source>
</evidence>
<evidence type="ECO:0000256" key="2">
    <source>
        <dbReference type="ARBA" id="ARBA00022576"/>
    </source>
</evidence>
<dbReference type="RefSeq" id="WP_243164725.1">
    <property type="nucleotide sequence ID" value="NZ_JACHFW010000007.1"/>
</dbReference>
<comment type="similarity">
    <text evidence="7">Belongs to the class-V pyridoxal-phosphate-dependent aminotransferase family. PhnW subfamily.</text>
</comment>
<dbReference type="EMBL" id="JACHFW010000007">
    <property type="protein sequence ID" value="MBB5264852.1"/>
    <property type="molecule type" value="Genomic_DNA"/>
</dbReference>
<dbReference type="PANTHER" id="PTHR42778">
    <property type="entry name" value="2-AMINOETHYLPHOSPHONATE--PYRUVATE TRANSAMINASE"/>
    <property type="match status" value="1"/>
</dbReference>
<reference evidence="11 12" key="1">
    <citation type="submission" date="2020-08" db="EMBL/GenBank/DDBJ databases">
        <title>Genomic Encyclopedia of Type Strains, Phase IV (KMG-IV): sequencing the most valuable type-strain genomes for metagenomic binning, comparative biology and taxonomic classification.</title>
        <authorList>
            <person name="Goeker M."/>
        </authorList>
    </citation>
    <scope>NUCLEOTIDE SEQUENCE [LARGE SCALE GENOMIC DNA]</scope>
    <source>
        <strain evidence="11 12">DSM 106146</strain>
    </source>
</reference>
<comment type="catalytic activity">
    <reaction evidence="6 7">
        <text>(2-aminoethyl)phosphonate + pyruvate = phosphonoacetaldehyde + L-alanine</text>
        <dbReference type="Rhea" id="RHEA:17021"/>
        <dbReference type="ChEBI" id="CHEBI:15361"/>
        <dbReference type="ChEBI" id="CHEBI:57418"/>
        <dbReference type="ChEBI" id="CHEBI:57972"/>
        <dbReference type="ChEBI" id="CHEBI:58383"/>
        <dbReference type="EC" id="2.6.1.37"/>
    </reaction>
</comment>
<dbReference type="Gene3D" id="3.90.1150.10">
    <property type="entry name" value="Aspartate Aminotransferase, domain 1"/>
    <property type="match status" value="1"/>
</dbReference>
<dbReference type="AlphaFoldDB" id="A0A7W8HBW3"/>
<comment type="caution">
    <text evidence="11">The sequence shown here is derived from an EMBL/GenBank/DDBJ whole genome shotgun (WGS) entry which is preliminary data.</text>
</comment>
<dbReference type="InterPro" id="IPR015424">
    <property type="entry name" value="PyrdxlP-dep_Trfase"/>
</dbReference>
<keyword evidence="2 7" id="KW-0032">Aminotransferase</keyword>
<evidence type="ECO:0000256" key="3">
    <source>
        <dbReference type="ARBA" id="ARBA00022679"/>
    </source>
</evidence>
<keyword evidence="5 7" id="KW-0670">Pyruvate</keyword>
<dbReference type="PANTHER" id="PTHR42778:SF1">
    <property type="entry name" value="2-AMINOETHYLPHOSPHONATE--PYRUVATE TRANSAMINASE"/>
    <property type="match status" value="1"/>
</dbReference>
<dbReference type="InterPro" id="IPR000192">
    <property type="entry name" value="Aminotrans_V_dom"/>
</dbReference>
<dbReference type="Proteomes" id="UP000543642">
    <property type="component" value="Unassembled WGS sequence"/>
</dbReference>
<dbReference type="HAMAP" id="MF_01376">
    <property type="entry name" value="PhnW_aminotrans_5"/>
    <property type="match status" value="1"/>
</dbReference>
<feature type="binding site" evidence="8">
    <location>
        <position position="337"/>
    </location>
    <ligand>
        <name>substrate</name>
    </ligand>
</feature>
<comment type="cofactor">
    <cofactor evidence="1 7 9">
        <name>pyridoxal 5'-phosphate</name>
        <dbReference type="ChEBI" id="CHEBI:597326"/>
    </cofactor>
</comment>
<dbReference type="Gene3D" id="3.40.640.10">
    <property type="entry name" value="Type I PLP-dependent aspartate aminotransferase-like (Major domain)"/>
    <property type="match status" value="1"/>
</dbReference>
<keyword evidence="4 7" id="KW-0663">Pyridoxal phosphate</keyword>
<dbReference type="PIRSF" id="PIRSF000524">
    <property type="entry name" value="SPT"/>
    <property type="match status" value="1"/>
</dbReference>
<protein>
    <recommendedName>
        <fullName evidence="7">2-aminoethylphosphonate--pyruvate transaminase</fullName>
        <ecNumber evidence="7">2.6.1.37</ecNumber>
    </recommendedName>
    <alternativeName>
        <fullName evidence="7">2-aminoethylphosphonate aminotransferase</fullName>
    </alternativeName>
    <alternativeName>
        <fullName evidence="7">AEP transaminase</fullName>
        <shortName evidence="7">AEPT</shortName>
    </alternativeName>
</protein>
<organism evidence="11 12">
    <name type="scientific">Catenibacillus scindens</name>
    <dbReference type="NCBI Taxonomy" id="673271"/>
    <lineage>
        <taxon>Bacteria</taxon>
        <taxon>Bacillati</taxon>
        <taxon>Bacillota</taxon>
        <taxon>Clostridia</taxon>
        <taxon>Lachnospirales</taxon>
        <taxon>Lachnospiraceae</taxon>
        <taxon>Catenibacillus</taxon>
    </lineage>
</organism>
<dbReference type="NCBIfam" id="TIGR02326">
    <property type="entry name" value="transamin_PhnW"/>
    <property type="match status" value="1"/>
</dbReference>
<evidence type="ECO:0000313" key="11">
    <source>
        <dbReference type="EMBL" id="MBB5264852.1"/>
    </source>
</evidence>
<evidence type="ECO:0000256" key="4">
    <source>
        <dbReference type="ARBA" id="ARBA00022898"/>
    </source>
</evidence>
<evidence type="ECO:0000256" key="7">
    <source>
        <dbReference type="HAMAP-Rule" id="MF_01376"/>
    </source>
</evidence>
<dbReference type="EC" id="2.6.1.37" evidence="7"/>
<dbReference type="SUPFAM" id="SSF53383">
    <property type="entry name" value="PLP-dependent transferases"/>
    <property type="match status" value="1"/>
</dbReference>
<feature type="domain" description="Aminotransferase class V" evidence="10">
    <location>
        <begin position="36"/>
        <end position="328"/>
    </location>
</feature>
<dbReference type="NCBIfam" id="NF010006">
    <property type="entry name" value="PRK13479.1"/>
    <property type="match status" value="1"/>
</dbReference>
<dbReference type="InterPro" id="IPR012703">
    <property type="entry name" value="NH2EtPonate_pyrv_transaminase"/>
</dbReference>
<proteinExistence type="inferred from homology"/>
<sequence>MLNYKLLTPGPLTTTDTVKREMLFDHCTWDDDYKKITLDIRKKLLALAHVSEPEYTAVLMQGSGTFGVESVITSVIGDNEKLLIAANGAYGERMADIAAHARIPYMIYNEDYNQVPSPKKIQEILEKNPQITHVSMVHSETTSGILNDIASVARVVKAAGKTFIVDAMSSFGGVDIPVGELGIDFIISSANKCIQGVPGFSFIICRRDKLVESKGKARSLSLDLYDQWETMNKDGKWRFTSPTHVVLAFAQALREMEAEGGIPARASRYRANNRLLIEKMEEMGIHPYIGGEHQGPIITTFFYPKHHNFSFQEMYRYIKDRGYAIYPGKVTDADTFRIGNIGEIYEEDIVKVCDIIRTFLREHGCLEENAPALSCAD</sequence>
<keyword evidence="3 7" id="KW-0808">Transferase</keyword>
<gene>
    <name evidence="7" type="primary">phnW</name>
    <name evidence="11" type="ORF">HNP82_001991</name>
</gene>
<evidence type="ECO:0000259" key="10">
    <source>
        <dbReference type="Pfam" id="PF00266"/>
    </source>
</evidence>
<comment type="function">
    <text evidence="7">Involved in phosphonate degradation.</text>
</comment>
<dbReference type="InterPro" id="IPR015422">
    <property type="entry name" value="PyrdxlP-dep_Trfase_small"/>
</dbReference>
<evidence type="ECO:0000256" key="8">
    <source>
        <dbReference type="PIRSR" id="PIRSR000524-1"/>
    </source>
</evidence>
<dbReference type="InterPro" id="IPR024169">
    <property type="entry name" value="SP_NH2Trfase/AEP_transaminase"/>
</dbReference>
<comment type="subunit">
    <text evidence="7">Homodimer.</text>
</comment>
<dbReference type="NCBIfam" id="TIGR03301">
    <property type="entry name" value="PhnW-AepZ"/>
    <property type="match status" value="1"/>
</dbReference>
<accession>A0A7W8HBW3</accession>
<keyword evidence="12" id="KW-1185">Reference proteome</keyword>
<evidence type="ECO:0000313" key="12">
    <source>
        <dbReference type="Proteomes" id="UP000543642"/>
    </source>
</evidence>
<dbReference type="GO" id="GO:0019700">
    <property type="term" value="P:organic phosphonate catabolic process"/>
    <property type="evidence" value="ECO:0007669"/>
    <property type="project" value="UniProtKB-UniRule"/>
</dbReference>
<evidence type="ECO:0000256" key="6">
    <source>
        <dbReference type="ARBA" id="ARBA00049460"/>
    </source>
</evidence>
<evidence type="ECO:0000256" key="1">
    <source>
        <dbReference type="ARBA" id="ARBA00001933"/>
    </source>
</evidence>
<dbReference type="Pfam" id="PF00266">
    <property type="entry name" value="Aminotran_5"/>
    <property type="match status" value="1"/>
</dbReference>
<dbReference type="GO" id="GO:0047304">
    <property type="term" value="F:2-aminoethylphosphonate-pyruvate transaminase activity"/>
    <property type="evidence" value="ECO:0007669"/>
    <property type="project" value="UniProtKB-UniRule"/>
</dbReference>
<dbReference type="InterPro" id="IPR015421">
    <property type="entry name" value="PyrdxlP-dep_Trfase_major"/>
</dbReference>
<feature type="modified residue" description="N6-(pyridoxal phosphate)lysine" evidence="7 9">
    <location>
        <position position="192"/>
    </location>
</feature>
<name>A0A7W8HBW3_9FIRM</name>
<evidence type="ECO:0000256" key="9">
    <source>
        <dbReference type="PIRSR" id="PIRSR000524-50"/>
    </source>
</evidence>